<dbReference type="InterPro" id="IPR016040">
    <property type="entry name" value="NAD(P)-bd_dom"/>
</dbReference>
<dbReference type="SUPFAM" id="SSF51735">
    <property type="entry name" value="NAD(P)-binding Rossmann-fold domains"/>
    <property type="match status" value="1"/>
</dbReference>
<dbReference type="PANTHER" id="PTHR15020">
    <property type="entry name" value="FLAVIN REDUCTASE-RELATED"/>
    <property type="match status" value="1"/>
</dbReference>
<accession>A0ABY4PC45</accession>
<evidence type="ECO:0000313" key="2">
    <source>
        <dbReference type="EMBL" id="UQS83329.1"/>
    </source>
</evidence>
<feature type="domain" description="NAD(P)-binding" evidence="1">
    <location>
        <begin position="8"/>
        <end position="204"/>
    </location>
</feature>
<dbReference type="PANTHER" id="PTHR15020:SF50">
    <property type="entry name" value="UPF0659 PROTEIN YMR090W"/>
    <property type="match status" value="1"/>
</dbReference>
<protein>
    <submittedName>
        <fullName evidence="2">SDR family oxidoreductase</fullName>
    </submittedName>
</protein>
<dbReference type="Gene3D" id="3.40.50.720">
    <property type="entry name" value="NAD(P)-binding Rossmann-like Domain"/>
    <property type="match status" value="1"/>
</dbReference>
<keyword evidence="3" id="KW-1185">Reference proteome</keyword>
<reference evidence="2 3" key="1">
    <citation type="journal article" date="2022" name="Int. J. Syst. Evol. Microbiol.">
        <title>Apilactobacillus apisilvae sp. nov., Nicolia spurrieriana gen. nov. sp. nov., Bombilactobacillus folatiphilus sp. nov. and Bombilactobacillus thymidiniphilus sp. nov., four new lactic acid bacterial isolates from stingless bees Tetragonula carbonaria and Austroplebeia australis.</title>
        <authorList>
            <person name="Oliphant S.A."/>
            <person name="Watson-Haigh N.S."/>
            <person name="Sumby K.M."/>
            <person name="Gardner J."/>
            <person name="Groom S."/>
            <person name="Jiranek V."/>
        </authorList>
    </citation>
    <scope>NUCLEOTIDE SEQUENCE [LARGE SCALE GENOMIC DNA]</scope>
    <source>
        <strain evidence="2 3">SG4_A1</strain>
    </source>
</reference>
<organism evidence="2 3">
    <name type="scientific">Bombilactobacillus thymidiniphilus</name>
    <dbReference type="NCBI Taxonomy" id="2923363"/>
    <lineage>
        <taxon>Bacteria</taxon>
        <taxon>Bacillati</taxon>
        <taxon>Bacillota</taxon>
        <taxon>Bacilli</taxon>
        <taxon>Lactobacillales</taxon>
        <taxon>Lactobacillaceae</taxon>
        <taxon>Bombilactobacillus</taxon>
    </lineage>
</organism>
<dbReference type="RefSeq" id="WP_249512555.1">
    <property type="nucleotide sequence ID" value="NZ_CP093365.1"/>
</dbReference>
<name>A0ABY4PC45_9LACO</name>
<sequence>MMRVLVIGAHGKIGFQVVNALQKRSEYQVVAGLRALTQVQDYQNKNYQARFLDLEGSLADLTNTMADIEAVVFSAGSGGETGADKTMMIDLDGAVKAIEAAKLAGVKRFIMVSAIKADERSFWSYKQNDLAVGNYYYAAKYYADQWLQNSGLAYTIIRPAVLTDAQPTGKIDLATQLTLKKNEHVRTITRSDVAQLIVVALDNPVSIGQAFDVSNGDLPMNEVMLNF</sequence>
<dbReference type="Pfam" id="PF13460">
    <property type="entry name" value="NAD_binding_10"/>
    <property type="match status" value="1"/>
</dbReference>
<evidence type="ECO:0000259" key="1">
    <source>
        <dbReference type="Pfam" id="PF13460"/>
    </source>
</evidence>
<gene>
    <name evidence="2" type="ORF">MOO47_06005</name>
</gene>
<dbReference type="InterPro" id="IPR036291">
    <property type="entry name" value="NAD(P)-bd_dom_sf"/>
</dbReference>
<dbReference type="Proteomes" id="UP000831947">
    <property type="component" value="Chromosome"/>
</dbReference>
<evidence type="ECO:0000313" key="3">
    <source>
        <dbReference type="Proteomes" id="UP000831947"/>
    </source>
</evidence>
<dbReference type="EMBL" id="CP093365">
    <property type="protein sequence ID" value="UQS83329.1"/>
    <property type="molecule type" value="Genomic_DNA"/>
</dbReference>
<proteinExistence type="predicted"/>
<dbReference type="CDD" id="cd05243">
    <property type="entry name" value="SDR_a5"/>
    <property type="match status" value="1"/>
</dbReference>